<accession>A0A834B6D8</accession>
<dbReference type="Proteomes" id="UP000664940">
    <property type="component" value="Unassembled WGS sequence"/>
</dbReference>
<proteinExistence type="predicted"/>
<name>A0A834B6D8_9CHIR</name>
<organism evidence="2 3">
    <name type="scientific">Phyllostomus discolor</name>
    <name type="common">pale spear-nosed bat</name>
    <dbReference type="NCBI Taxonomy" id="89673"/>
    <lineage>
        <taxon>Eukaryota</taxon>
        <taxon>Metazoa</taxon>
        <taxon>Chordata</taxon>
        <taxon>Craniata</taxon>
        <taxon>Vertebrata</taxon>
        <taxon>Euteleostomi</taxon>
        <taxon>Mammalia</taxon>
        <taxon>Eutheria</taxon>
        <taxon>Laurasiatheria</taxon>
        <taxon>Chiroptera</taxon>
        <taxon>Yangochiroptera</taxon>
        <taxon>Phyllostomidae</taxon>
        <taxon>Phyllostominae</taxon>
        <taxon>Phyllostomus</taxon>
    </lineage>
</organism>
<dbReference type="AlphaFoldDB" id="A0A834B6D8"/>
<dbReference type="EMBL" id="JABVXQ010000002">
    <property type="protein sequence ID" value="KAF6125079.1"/>
    <property type="molecule type" value="Genomic_DNA"/>
</dbReference>
<feature type="region of interest" description="Disordered" evidence="1">
    <location>
        <begin position="105"/>
        <end position="138"/>
    </location>
</feature>
<evidence type="ECO:0000313" key="3">
    <source>
        <dbReference type="Proteomes" id="UP000664940"/>
    </source>
</evidence>
<gene>
    <name evidence="2" type="ORF">HJG60_009633</name>
</gene>
<protein>
    <submittedName>
        <fullName evidence="2">Uncharacterized protein</fullName>
    </submittedName>
</protein>
<sequence length="138" mass="14422">MSMASTPPALTMGTATYSWSGSTCTTTRPPVASTCPGPCSWIWSPAPWTPCARGPSGRFSGRTISSLARVVLATTGPRGTTRRARSWWTRCWTSCGRRPRAATACRASSSPTHWAGGPGLGWGPSSSARSGRSTQTGS</sequence>
<comment type="caution">
    <text evidence="2">The sequence shown here is derived from an EMBL/GenBank/DDBJ whole genome shotgun (WGS) entry which is preliminary data.</text>
</comment>
<evidence type="ECO:0000256" key="1">
    <source>
        <dbReference type="SAM" id="MobiDB-lite"/>
    </source>
</evidence>
<feature type="compositionally biased region" description="Polar residues" evidence="1">
    <location>
        <begin position="129"/>
        <end position="138"/>
    </location>
</feature>
<reference evidence="2 3" key="1">
    <citation type="journal article" date="2020" name="Nature">
        <title>Six reference-quality genomes reveal evolution of bat adaptations.</title>
        <authorList>
            <person name="Jebb D."/>
            <person name="Huang Z."/>
            <person name="Pippel M."/>
            <person name="Hughes G.M."/>
            <person name="Lavrichenko K."/>
            <person name="Devanna P."/>
            <person name="Winkler S."/>
            <person name="Jermiin L.S."/>
            <person name="Skirmuntt E.C."/>
            <person name="Katzourakis A."/>
            <person name="Burkitt-Gray L."/>
            <person name="Ray D.A."/>
            <person name="Sullivan K.A.M."/>
            <person name="Roscito J.G."/>
            <person name="Kirilenko B.M."/>
            <person name="Davalos L.M."/>
            <person name="Corthals A.P."/>
            <person name="Power M.L."/>
            <person name="Jones G."/>
            <person name="Ransome R.D."/>
            <person name="Dechmann D.K.N."/>
            <person name="Locatelli A.G."/>
            <person name="Puechmaille S.J."/>
            <person name="Fedrigo O."/>
            <person name="Jarvis E.D."/>
            <person name="Hiller M."/>
            <person name="Vernes S.C."/>
            <person name="Myers E.W."/>
            <person name="Teeling E.C."/>
        </authorList>
    </citation>
    <scope>NUCLEOTIDE SEQUENCE [LARGE SCALE GENOMIC DNA]</scope>
    <source>
        <strain evidence="2">Bat1K_MPI-CBG_1</strain>
    </source>
</reference>
<evidence type="ECO:0000313" key="2">
    <source>
        <dbReference type="EMBL" id="KAF6125079.1"/>
    </source>
</evidence>